<comment type="similarity">
    <text evidence="1">Belongs to the bacterial solute-binding protein 8 family.</text>
</comment>
<dbReference type="Proteomes" id="UP000516230">
    <property type="component" value="Chromosome"/>
</dbReference>
<feature type="chain" id="PRO_5028797766" evidence="2">
    <location>
        <begin position="36"/>
        <end position="355"/>
    </location>
</feature>
<evidence type="ECO:0000256" key="1">
    <source>
        <dbReference type="ARBA" id="ARBA00008814"/>
    </source>
</evidence>
<dbReference type="PROSITE" id="PS51257">
    <property type="entry name" value="PROKAR_LIPOPROTEIN"/>
    <property type="match status" value="1"/>
</dbReference>
<dbReference type="EMBL" id="CP060825">
    <property type="protein sequence ID" value="QNP65812.1"/>
    <property type="molecule type" value="Genomic_DNA"/>
</dbReference>
<feature type="signal peptide" evidence="2">
    <location>
        <begin position="1"/>
        <end position="35"/>
    </location>
</feature>
<evidence type="ECO:0000313" key="5">
    <source>
        <dbReference type="Proteomes" id="UP000516230"/>
    </source>
</evidence>
<evidence type="ECO:0000256" key="2">
    <source>
        <dbReference type="SAM" id="SignalP"/>
    </source>
</evidence>
<protein>
    <submittedName>
        <fullName evidence="4">ABC transporter substrate-binding protein</fullName>
    </submittedName>
</protein>
<proteinExistence type="inferred from homology"/>
<keyword evidence="2" id="KW-0732">Signal</keyword>
<evidence type="ECO:0000313" key="4">
    <source>
        <dbReference type="EMBL" id="QNP65812.1"/>
    </source>
</evidence>
<keyword evidence="5" id="KW-1185">Reference proteome</keyword>
<reference evidence="4 5" key="1">
    <citation type="submission" date="2020-08" db="EMBL/GenBank/DDBJ databases">
        <title>A novel species.</title>
        <authorList>
            <person name="Gao J."/>
        </authorList>
    </citation>
    <scope>NUCLEOTIDE SEQUENCE [LARGE SCALE GENOMIC DNA]</scope>
    <source>
        <strain evidence="4 5">CRPJ-33</strain>
    </source>
</reference>
<gene>
    <name evidence="4" type="ORF">IAG43_24680</name>
</gene>
<dbReference type="InterPro" id="IPR002491">
    <property type="entry name" value="ABC_transptr_periplasmic_BD"/>
</dbReference>
<sequence length="355" mass="37299">MPRTLPRPAPRRAPLRSAALLLVPALLLTACGTGADEGTADDAGATGGYPRTIDNCGHKVTLDAPPKRVVSLNQGTTEILLSLGLADRIAGTATWTDPVMKGLEKANASVPRLADNNPSFEKVLDTEPDFVTASFESTLGKGGVATREQFEKLGVPAYVSPSDCAAGKDNASGGDGARSRPLELTDVYGEIRDLATAFGVEKRGAELVARLEDRVRAATDGLDASGVSLMYWFANAQSPYLAGCCGAPGAITRAVGAQNAFAGTHDEWPQINWETVADRDPDAIVIGDLTRKSQTAESAAAKIRFLETDPATRNLTAVREKRYILLSGQAMNPSIRTVEGVEQVAAGLRGLGLAK</sequence>
<dbReference type="InterPro" id="IPR050902">
    <property type="entry name" value="ABC_Transporter_SBP"/>
</dbReference>
<dbReference type="Gene3D" id="3.40.50.1980">
    <property type="entry name" value="Nitrogenase molybdenum iron protein domain"/>
    <property type="match status" value="2"/>
</dbReference>
<dbReference type="PANTHER" id="PTHR30535">
    <property type="entry name" value="VITAMIN B12-BINDING PROTEIN"/>
    <property type="match status" value="1"/>
</dbReference>
<feature type="domain" description="Fe/B12 periplasmic-binding" evidence="3">
    <location>
        <begin position="68"/>
        <end position="355"/>
    </location>
</feature>
<accession>A0A7H0HZ46</accession>
<name>A0A7H0HZ46_9ACTN</name>
<evidence type="ECO:0000259" key="3">
    <source>
        <dbReference type="PROSITE" id="PS50983"/>
    </source>
</evidence>
<dbReference type="SUPFAM" id="SSF53807">
    <property type="entry name" value="Helical backbone' metal receptor"/>
    <property type="match status" value="1"/>
</dbReference>
<dbReference type="PROSITE" id="PS50983">
    <property type="entry name" value="FE_B12_PBP"/>
    <property type="match status" value="1"/>
</dbReference>
<dbReference type="PANTHER" id="PTHR30535:SF7">
    <property type="entry name" value="IRON(III) DICITRATE-BINDING PROTEIN"/>
    <property type="match status" value="1"/>
</dbReference>
<organism evidence="4 5">
    <name type="scientific">Streptomyces genisteinicus</name>
    <dbReference type="NCBI Taxonomy" id="2768068"/>
    <lineage>
        <taxon>Bacteria</taxon>
        <taxon>Bacillati</taxon>
        <taxon>Actinomycetota</taxon>
        <taxon>Actinomycetes</taxon>
        <taxon>Kitasatosporales</taxon>
        <taxon>Streptomycetaceae</taxon>
        <taxon>Streptomyces</taxon>
    </lineage>
</organism>
<dbReference type="KEGG" id="sgj:IAG43_24680"/>
<dbReference type="RefSeq" id="WP_187742876.1">
    <property type="nucleotide sequence ID" value="NZ_CP060825.1"/>
</dbReference>
<dbReference type="Pfam" id="PF01497">
    <property type="entry name" value="Peripla_BP_2"/>
    <property type="match status" value="1"/>
</dbReference>
<dbReference type="AlphaFoldDB" id="A0A7H0HZ46"/>